<reference evidence="1 2" key="1">
    <citation type="journal article" date="2013" name="Mar. Genomics">
        <title>Expression of sulfatases in Rhodopirellula baltica and the diversity of sulfatases in the genus Rhodopirellula.</title>
        <authorList>
            <person name="Wegner C.E."/>
            <person name="Richter-Heitmann T."/>
            <person name="Klindworth A."/>
            <person name="Klockow C."/>
            <person name="Richter M."/>
            <person name="Achstetter T."/>
            <person name="Glockner F.O."/>
            <person name="Harder J."/>
        </authorList>
    </citation>
    <scope>NUCLEOTIDE SEQUENCE [LARGE SCALE GENOMIC DNA]</scope>
    <source>
        <strain evidence="1 2">SH28</strain>
    </source>
</reference>
<protein>
    <submittedName>
        <fullName evidence="1">Uncharacterized protein</fullName>
    </submittedName>
</protein>
<dbReference type="EMBL" id="AMCW01000133">
    <property type="protein sequence ID" value="EKK00140.1"/>
    <property type="molecule type" value="Genomic_DNA"/>
</dbReference>
<evidence type="ECO:0000313" key="1">
    <source>
        <dbReference type="EMBL" id="EKK00140.1"/>
    </source>
</evidence>
<organism evidence="1 2">
    <name type="scientific">Rhodopirellula baltica SH28</name>
    <dbReference type="NCBI Taxonomy" id="993517"/>
    <lineage>
        <taxon>Bacteria</taxon>
        <taxon>Pseudomonadati</taxon>
        <taxon>Planctomycetota</taxon>
        <taxon>Planctomycetia</taxon>
        <taxon>Pirellulales</taxon>
        <taxon>Pirellulaceae</taxon>
        <taxon>Rhodopirellula</taxon>
    </lineage>
</organism>
<dbReference type="AlphaFoldDB" id="K5CA86"/>
<dbReference type="Proteomes" id="UP000007993">
    <property type="component" value="Unassembled WGS sequence"/>
</dbReference>
<sequence length="64" mass="7384">MDTTATRSRHRLIRFHGNWNPAFMRLVLLNCIPNHIHMATLIRTIMGIRMAAGIHIRTIPPILT</sequence>
<accession>K5CA86</accession>
<name>K5CA86_RHOBT</name>
<comment type="caution">
    <text evidence="1">The sequence shown here is derived from an EMBL/GenBank/DDBJ whole genome shotgun (WGS) entry which is preliminary data.</text>
</comment>
<evidence type="ECO:0000313" key="2">
    <source>
        <dbReference type="Proteomes" id="UP000007993"/>
    </source>
</evidence>
<proteinExistence type="predicted"/>
<gene>
    <name evidence="1" type="ORF">RBSH_04476</name>
</gene>
<dbReference type="PATRIC" id="fig|993517.3.peg.4867"/>